<evidence type="ECO:0000256" key="1">
    <source>
        <dbReference type="SAM" id="Phobius"/>
    </source>
</evidence>
<keyword evidence="1" id="KW-1133">Transmembrane helix</keyword>
<protein>
    <submittedName>
        <fullName evidence="2">Uncharacterized protein</fullName>
    </submittedName>
</protein>
<dbReference type="Proteomes" id="UP000315003">
    <property type="component" value="Chromosome"/>
</dbReference>
<feature type="transmembrane region" description="Helical" evidence="1">
    <location>
        <begin position="68"/>
        <end position="85"/>
    </location>
</feature>
<keyword evidence="1" id="KW-0812">Transmembrane</keyword>
<dbReference type="EMBL" id="CP036272">
    <property type="protein sequence ID" value="QDT58309.1"/>
    <property type="molecule type" value="Genomic_DNA"/>
</dbReference>
<keyword evidence="3" id="KW-1185">Reference proteome</keyword>
<name>A0A517SQC5_9BACT</name>
<organism evidence="2 3">
    <name type="scientific">Stieleria bergensis</name>
    <dbReference type="NCBI Taxonomy" id="2528025"/>
    <lineage>
        <taxon>Bacteria</taxon>
        <taxon>Pseudomonadati</taxon>
        <taxon>Planctomycetota</taxon>
        <taxon>Planctomycetia</taxon>
        <taxon>Pirellulales</taxon>
        <taxon>Pirellulaceae</taxon>
        <taxon>Stieleria</taxon>
    </lineage>
</organism>
<sequence>MHQNPYQPPADLSITEAGQTELLPEGRPIYSGPTVTIEGRVDSEQALALARQCQVVPFVKPQAVFHRLFSVLVIMGTLFFIGVVLAADFSFFALGCVFVFGLVLWFLGARLRKEPMLYDDADPPLGGSVRLHLHREGFSIEKQTRDSRPIEVYSGWQQVQISLSDQAWLWNIGTINPFLIVKDWVTDPDVLAAIDQLCMDISFWNHRTRSQGIRQTYSVPEPVRPDLKRFAESFRVSSLTEPASRRRAKQRVGQRLPKFQCSANVSGQIWRWGWLFGFLICLFGGLAVAINWGQAGGGPRWSISVIIIAIGLTVTTLVPKLWARHEYHVEAGLSETDLWYDYHVIVLRISLVGLPFRQRDDDQLILATDDGSTTIVIDRNQFADATAFDRLSQSMVAQSTG</sequence>
<dbReference type="RefSeq" id="WP_145269382.1">
    <property type="nucleotide sequence ID" value="NZ_CP036272.1"/>
</dbReference>
<feature type="transmembrane region" description="Helical" evidence="1">
    <location>
        <begin position="301"/>
        <end position="318"/>
    </location>
</feature>
<accession>A0A517SQC5</accession>
<proteinExistence type="predicted"/>
<evidence type="ECO:0000313" key="3">
    <source>
        <dbReference type="Proteomes" id="UP000315003"/>
    </source>
</evidence>
<feature type="transmembrane region" description="Helical" evidence="1">
    <location>
        <begin position="91"/>
        <end position="108"/>
    </location>
</feature>
<reference evidence="2 3" key="1">
    <citation type="submission" date="2019-02" db="EMBL/GenBank/DDBJ databases">
        <title>Deep-cultivation of Planctomycetes and their phenomic and genomic characterization uncovers novel biology.</title>
        <authorList>
            <person name="Wiegand S."/>
            <person name="Jogler M."/>
            <person name="Boedeker C."/>
            <person name="Pinto D."/>
            <person name="Vollmers J."/>
            <person name="Rivas-Marin E."/>
            <person name="Kohn T."/>
            <person name="Peeters S.H."/>
            <person name="Heuer A."/>
            <person name="Rast P."/>
            <person name="Oberbeckmann S."/>
            <person name="Bunk B."/>
            <person name="Jeske O."/>
            <person name="Meyerdierks A."/>
            <person name="Storesund J.E."/>
            <person name="Kallscheuer N."/>
            <person name="Luecker S."/>
            <person name="Lage O.M."/>
            <person name="Pohl T."/>
            <person name="Merkel B.J."/>
            <person name="Hornburger P."/>
            <person name="Mueller R.-W."/>
            <person name="Bruemmer F."/>
            <person name="Labrenz M."/>
            <person name="Spormann A.M."/>
            <person name="Op den Camp H."/>
            <person name="Overmann J."/>
            <person name="Amann R."/>
            <person name="Jetten M.S.M."/>
            <person name="Mascher T."/>
            <person name="Medema M.H."/>
            <person name="Devos D.P."/>
            <person name="Kaster A.-K."/>
            <person name="Ovreas L."/>
            <person name="Rohde M."/>
            <person name="Galperin M.Y."/>
            <person name="Jogler C."/>
        </authorList>
    </citation>
    <scope>NUCLEOTIDE SEQUENCE [LARGE SCALE GENOMIC DNA]</scope>
    <source>
        <strain evidence="2 3">SV_7m_r</strain>
    </source>
</reference>
<dbReference type="OrthoDB" id="10015562at2"/>
<gene>
    <name evidence="2" type="ORF">SV7mr_07990</name>
</gene>
<feature type="transmembrane region" description="Helical" evidence="1">
    <location>
        <begin position="272"/>
        <end position="295"/>
    </location>
</feature>
<evidence type="ECO:0000313" key="2">
    <source>
        <dbReference type="EMBL" id="QDT58309.1"/>
    </source>
</evidence>
<keyword evidence="1" id="KW-0472">Membrane</keyword>
<dbReference type="AlphaFoldDB" id="A0A517SQC5"/>